<accession>A0A4Q2UNX3</accession>
<dbReference type="SUPFAM" id="SSF52540">
    <property type="entry name" value="P-loop containing nucleoside triphosphate hydrolases"/>
    <property type="match status" value="1"/>
</dbReference>
<comment type="caution">
    <text evidence="2">The sequence shown here is derived from an EMBL/GenBank/DDBJ whole genome shotgun (WGS) entry which is preliminary data.</text>
</comment>
<dbReference type="Gene3D" id="3.40.50.1000">
    <property type="entry name" value="HAD superfamily/HAD-like"/>
    <property type="match status" value="1"/>
</dbReference>
<keyword evidence="2" id="KW-0418">Kinase</keyword>
<dbReference type="EMBL" id="SBLB01000001">
    <property type="protein sequence ID" value="RYC71036.1"/>
    <property type="molecule type" value="Genomic_DNA"/>
</dbReference>
<dbReference type="SUPFAM" id="SSF56784">
    <property type="entry name" value="HAD-like"/>
    <property type="match status" value="1"/>
</dbReference>
<dbReference type="InterPro" id="IPR027417">
    <property type="entry name" value="P-loop_NTPase"/>
</dbReference>
<dbReference type="Proteomes" id="UP000290407">
    <property type="component" value="Unassembled WGS sequence"/>
</dbReference>
<dbReference type="RefSeq" id="WP_129599716.1">
    <property type="nucleotide sequence ID" value="NZ_SBLB01000001.1"/>
</dbReference>
<evidence type="ECO:0000313" key="2">
    <source>
        <dbReference type="EMBL" id="RYC71036.1"/>
    </source>
</evidence>
<organism evidence="2 3">
    <name type="scientific">Spirosoma sordidisoli</name>
    <dbReference type="NCBI Taxonomy" id="2502893"/>
    <lineage>
        <taxon>Bacteria</taxon>
        <taxon>Pseudomonadati</taxon>
        <taxon>Bacteroidota</taxon>
        <taxon>Cytophagia</taxon>
        <taxon>Cytophagales</taxon>
        <taxon>Cytophagaceae</taxon>
        <taxon>Spirosoma</taxon>
    </lineage>
</organism>
<sequence>MKQVLILTGLSGSGKSTYARQFCADHPNWLRVNRDDLRRSLLPVSLPDYWQNYPDSEKNRIETVVSAMQETAILEGLGRGWHVLVDNTNLKVSYFNEFRKLLAEHLDEVTIQYRLIDTPLDECIRRDRNRDDSVGEAVIRKQAEQLATLKKTFRFASETLTRRPAFQREQESHLPGCILVDIDGTVADKGDRSPYDWQRVGLDTPKWPIISLVRAMQASGYAIVFFSGRDAVCRAETVDWLNRHFGWTTADYQLFMRPQRDNRKDAVVKQELFDRHIRGRYRVEFVVDDRQQVVDMWRRTVGLTCLQVDYGDF</sequence>
<dbReference type="Gene3D" id="3.40.50.300">
    <property type="entry name" value="P-loop containing nucleotide triphosphate hydrolases"/>
    <property type="match status" value="1"/>
</dbReference>
<feature type="domain" description="Polynucleotide kinase PNKP phosphatase" evidence="1">
    <location>
        <begin position="175"/>
        <end position="313"/>
    </location>
</feature>
<keyword evidence="3" id="KW-1185">Reference proteome</keyword>
<dbReference type="InterPro" id="IPR023214">
    <property type="entry name" value="HAD_sf"/>
</dbReference>
<keyword evidence="2" id="KW-0808">Transferase</keyword>
<reference evidence="2 3" key="1">
    <citation type="submission" date="2019-01" db="EMBL/GenBank/DDBJ databases">
        <title>Spirosoma flava sp. nov., a propanil-degrading bacterium isolated from herbicide-contaminated soil.</title>
        <authorList>
            <person name="Zhang L."/>
            <person name="Jiang J.-D."/>
        </authorList>
    </citation>
    <scope>NUCLEOTIDE SEQUENCE [LARGE SCALE GENOMIC DNA]</scope>
    <source>
        <strain evidence="2 3">TY50</strain>
    </source>
</reference>
<name>A0A4Q2UNX3_9BACT</name>
<dbReference type="InterPro" id="IPR036412">
    <property type="entry name" value="HAD-like_sf"/>
</dbReference>
<evidence type="ECO:0000313" key="3">
    <source>
        <dbReference type="Proteomes" id="UP000290407"/>
    </source>
</evidence>
<gene>
    <name evidence="2" type="ORF">EQG79_02500</name>
</gene>
<proteinExistence type="predicted"/>
<dbReference type="GO" id="GO:0016301">
    <property type="term" value="F:kinase activity"/>
    <property type="evidence" value="ECO:0007669"/>
    <property type="project" value="UniProtKB-KW"/>
</dbReference>
<protein>
    <submittedName>
        <fullName evidence="2">5'-hydroxyl kinase</fullName>
    </submittedName>
</protein>
<evidence type="ECO:0000259" key="1">
    <source>
        <dbReference type="Pfam" id="PF25109"/>
    </source>
</evidence>
<dbReference type="InterPro" id="IPR056782">
    <property type="entry name" value="HAD_PNKP"/>
</dbReference>
<dbReference type="Pfam" id="PF13671">
    <property type="entry name" value="AAA_33"/>
    <property type="match status" value="1"/>
</dbReference>
<dbReference type="Pfam" id="PF25109">
    <property type="entry name" value="HAD_PNKP"/>
    <property type="match status" value="1"/>
</dbReference>
<dbReference type="AlphaFoldDB" id="A0A4Q2UNX3"/>